<dbReference type="EMBL" id="SOZD01000005">
    <property type="protein sequence ID" value="TFF20547.1"/>
    <property type="molecule type" value="Genomic_DNA"/>
</dbReference>
<proteinExistence type="predicted"/>
<gene>
    <name evidence="1" type="ORF">E3C22_16700</name>
</gene>
<comment type="caution">
    <text evidence="1">The sequence shown here is derived from an EMBL/GenBank/DDBJ whole genome shotgun (WGS) entry which is preliminary data.</text>
</comment>
<sequence length="64" mass="6660">MATTPNFKLVSMPTDPVQKSLSATFQNQENASQSVNVHLSGATGDAKANIKAALEACLKGLEAI</sequence>
<accession>A0A4Y8RG07</accession>
<protein>
    <submittedName>
        <fullName evidence="1">Uncharacterized protein</fullName>
    </submittedName>
</protein>
<dbReference type="RefSeq" id="WP_134763196.1">
    <property type="nucleotide sequence ID" value="NZ_SOZD01000005.1"/>
</dbReference>
<name>A0A4Y8RG07_9HYPH</name>
<keyword evidence="2" id="KW-1185">Reference proteome</keyword>
<dbReference type="AlphaFoldDB" id="A0A4Y8RG07"/>
<reference evidence="1 2" key="1">
    <citation type="submission" date="2019-03" db="EMBL/GenBank/DDBJ databases">
        <title>Jiella endophytica sp. nov., a novel endophytic bacterium isolated from root of Ficus microcarpa Linn. f.</title>
        <authorList>
            <person name="Tuo L."/>
        </authorList>
    </citation>
    <scope>NUCLEOTIDE SEQUENCE [LARGE SCALE GENOMIC DNA]</scope>
    <source>
        <strain evidence="1 2">CBS5Q-3</strain>
    </source>
</reference>
<evidence type="ECO:0000313" key="2">
    <source>
        <dbReference type="Proteomes" id="UP000298179"/>
    </source>
</evidence>
<evidence type="ECO:0000313" key="1">
    <source>
        <dbReference type="EMBL" id="TFF20547.1"/>
    </source>
</evidence>
<dbReference type="Proteomes" id="UP000298179">
    <property type="component" value="Unassembled WGS sequence"/>
</dbReference>
<organism evidence="1 2">
    <name type="scientific">Jiella endophytica</name>
    <dbReference type="NCBI Taxonomy" id="2558362"/>
    <lineage>
        <taxon>Bacteria</taxon>
        <taxon>Pseudomonadati</taxon>
        <taxon>Pseudomonadota</taxon>
        <taxon>Alphaproteobacteria</taxon>
        <taxon>Hyphomicrobiales</taxon>
        <taxon>Aurantimonadaceae</taxon>
        <taxon>Jiella</taxon>
    </lineage>
</organism>